<comment type="caution">
    <text evidence="2">The sequence shown here is derived from an EMBL/GenBank/DDBJ whole genome shotgun (WGS) entry which is preliminary data.</text>
</comment>
<feature type="transmembrane region" description="Helical" evidence="1">
    <location>
        <begin position="169"/>
        <end position="187"/>
    </location>
</feature>
<protein>
    <submittedName>
        <fullName evidence="2">Uncharacterized protein</fullName>
    </submittedName>
</protein>
<dbReference type="EMBL" id="JAQIZT010000001">
    <property type="protein sequence ID" value="KAJ7015707.1"/>
    <property type="molecule type" value="Genomic_DNA"/>
</dbReference>
<keyword evidence="1" id="KW-1133">Transmembrane helix</keyword>
<name>A0AAD6RVL5_9ROSI</name>
<evidence type="ECO:0000313" key="3">
    <source>
        <dbReference type="Proteomes" id="UP001164929"/>
    </source>
</evidence>
<dbReference type="Proteomes" id="UP001164929">
    <property type="component" value="Chromosome 1"/>
</dbReference>
<proteinExistence type="predicted"/>
<dbReference type="AlphaFoldDB" id="A0AAD6RVL5"/>
<reference evidence="2 3" key="1">
    <citation type="journal article" date="2023" name="Mol. Ecol. Resour.">
        <title>Chromosome-level genome assembly of a triploid poplar Populus alba 'Berolinensis'.</title>
        <authorList>
            <person name="Chen S."/>
            <person name="Yu Y."/>
            <person name="Wang X."/>
            <person name="Wang S."/>
            <person name="Zhang T."/>
            <person name="Zhou Y."/>
            <person name="He R."/>
            <person name="Meng N."/>
            <person name="Wang Y."/>
            <person name="Liu W."/>
            <person name="Liu Z."/>
            <person name="Liu J."/>
            <person name="Guo Q."/>
            <person name="Huang H."/>
            <person name="Sederoff R.R."/>
            <person name="Wang G."/>
            <person name="Qu G."/>
            <person name="Chen S."/>
        </authorList>
    </citation>
    <scope>NUCLEOTIDE SEQUENCE [LARGE SCALE GENOMIC DNA]</scope>
    <source>
        <strain evidence="2">SC-2020</strain>
    </source>
</reference>
<evidence type="ECO:0000256" key="1">
    <source>
        <dbReference type="SAM" id="Phobius"/>
    </source>
</evidence>
<keyword evidence="1" id="KW-0472">Membrane</keyword>
<accession>A0AAD6RVL5</accession>
<gene>
    <name evidence="2" type="ORF">NC653_004874</name>
</gene>
<organism evidence="2 3">
    <name type="scientific">Populus alba x Populus x berolinensis</name>
    <dbReference type="NCBI Taxonomy" id="444605"/>
    <lineage>
        <taxon>Eukaryota</taxon>
        <taxon>Viridiplantae</taxon>
        <taxon>Streptophyta</taxon>
        <taxon>Embryophyta</taxon>
        <taxon>Tracheophyta</taxon>
        <taxon>Spermatophyta</taxon>
        <taxon>Magnoliopsida</taxon>
        <taxon>eudicotyledons</taxon>
        <taxon>Gunneridae</taxon>
        <taxon>Pentapetalae</taxon>
        <taxon>rosids</taxon>
        <taxon>fabids</taxon>
        <taxon>Malpighiales</taxon>
        <taxon>Salicaceae</taxon>
        <taxon>Saliceae</taxon>
        <taxon>Populus</taxon>
    </lineage>
</organism>
<keyword evidence="1" id="KW-0812">Transmembrane</keyword>
<feature type="transmembrane region" description="Helical" evidence="1">
    <location>
        <begin position="57"/>
        <end position="83"/>
    </location>
</feature>
<sequence>MKSWELSVVLIGGSSSSIFSLFDCNCTTDTIFVTQSIMGVHENPIKRKNSLLYKQDWVAGFHSGFGILAPTTYIFFASAFLLLPSREQLSRDTEPTVNIVTLTLYKFLLKEGELLGQKHSSGLGLDGFVSGQLFCCFFLQYSMLCAIINRACVSEFEVPKSEDPKLDKAINFIGFTLMGCWVSYSLLDFLYTALTK</sequence>
<evidence type="ECO:0000313" key="2">
    <source>
        <dbReference type="EMBL" id="KAJ7015707.1"/>
    </source>
</evidence>
<keyword evidence="3" id="KW-1185">Reference proteome</keyword>